<evidence type="ECO:0000313" key="7">
    <source>
        <dbReference type="EMBL" id="KAG5186091.1"/>
    </source>
</evidence>
<dbReference type="Proteomes" id="UP000664859">
    <property type="component" value="Unassembled WGS sequence"/>
</dbReference>
<dbReference type="OrthoDB" id="79830at2759"/>
<dbReference type="GO" id="GO:0008270">
    <property type="term" value="F:zinc ion binding"/>
    <property type="evidence" value="ECO:0007669"/>
    <property type="project" value="UniProtKB-KW"/>
</dbReference>
<evidence type="ECO:0000256" key="4">
    <source>
        <dbReference type="PROSITE-ProRule" id="PRU00322"/>
    </source>
</evidence>
<gene>
    <name evidence="7" type="ORF">JKP88DRAFT_218889</name>
</gene>
<evidence type="ECO:0000256" key="1">
    <source>
        <dbReference type="ARBA" id="ARBA00022723"/>
    </source>
</evidence>
<reference evidence="7" key="1">
    <citation type="submission" date="2021-02" db="EMBL/GenBank/DDBJ databases">
        <title>First Annotated Genome of the Yellow-green Alga Tribonema minus.</title>
        <authorList>
            <person name="Mahan K.M."/>
        </authorList>
    </citation>
    <scope>NUCLEOTIDE SEQUENCE</scope>
    <source>
        <strain evidence="7">UTEX B ZZ1240</strain>
    </source>
</reference>
<comment type="caution">
    <text evidence="7">The sequence shown here is derived from an EMBL/GenBank/DDBJ whole genome shotgun (WGS) entry which is preliminary data.</text>
</comment>
<dbReference type="SUPFAM" id="SSF90209">
    <property type="entry name" value="Ran binding protein zinc finger-like"/>
    <property type="match status" value="1"/>
</dbReference>
<proteinExistence type="predicted"/>
<feature type="domain" description="RanBP2-type" evidence="6">
    <location>
        <begin position="105"/>
        <end position="134"/>
    </location>
</feature>
<organism evidence="7 8">
    <name type="scientific">Tribonema minus</name>
    <dbReference type="NCBI Taxonomy" id="303371"/>
    <lineage>
        <taxon>Eukaryota</taxon>
        <taxon>Sar</taxon>
        <taxon>Stramenopiles</taxon>
        <taxon>Ochrophyta</taxon>
        <taxon>PX clade</taxon>
        <taxon>Xanthophyceae</taxon>
        <taxon>Tribonematales</taxon>
        <taxon>Tribonemataceae</taxon>
        <taxon>Tribonema</taxon>
    </lineage>
</organism>
<dbReference type="Gene3D" id="4.10.1060.10">
    <property type="entry name" value="Zinc finger, RanBP2-type"/>
    <property type="match status" value="1"/>
</dbReference>
<feature type="chain" id="PRO_5032975002" description="RanBP2-type domain-containing protein" evidence="5">
    <location>
        <begin position="39"/>
        <end position="140"/>
    </location>
</feature>
<evidence type="ECO:0000256" key="5">
    <source>
        <dbReference type="SAM" id="SignalP"/>
    </source>
</evidence>
<keyword evidence="1" id="KW-0479">Metal-binding</keyword>
<evidence type="ECO:0000256" key="2">
    <source>
        <dbReference type="ARBA" id="ARBA00022771"/>
    </source>
</evidence>
<evidence type="ECO:0000259" key="6">
    <source>
        <dbReference type="PROSITE" id="PS50199"/>
    </source>
</evidence>
<name>A0A835Z3D1_9STRA</name>
<dbReference type="InterPro" id="IPR036443">
    <property type="entry name" value="Znf_RanBP2_sf"/>
</dbReference>
<accession>A0A835Z3D1</accession>
<feature type="signal peptide" evidence="5">
    <location>
        <begin position="1"/>
        <end position="38"/>
    </location>
</feature>
<dbReference type="EMBL" id="JAFCMP010000113">
    <property type="protein sequence ID" value="KAG5186091.1"/>
    <property type="molecule type" value="Genomic_DNA"/>
</dbReference>
<evidence type="ECO:0000256" key="3">
    <source>
        <dbReference type="ARBA" id="ARBA00022833"/>
    </source>
</evidence>
<keyword evidence="5" id="KW-0732">Signal</keyword>
<sequence length="140" mass="14345">MAATREHQACANSAPPQVDELALHILLIALVLLRTAHGGHPAVFTDLTRGAVAPTTRSSAPSAAAQRAHRLHMAIRQTAERAGRGLGSTGASPAGNGVADMFGPAPGQWRCDNCLVDNQISGATCVGCHALRAAASARHS</sequence>
<dbReference type="AlphaFoldDB" id="A0A835Z3D1"/>
<keyword evidence="8" id="KW-1185">Reference proteome</keyword>
<dbReference type="PROSITE" id="PS50199">
    <property type="entry name" value="ZF_RANBP2_2"/>
    <property type="match status" value="1"/>
</dbReference>
<protein>
    <recommendedName>
        <fullName evidence="6">RanBP2-type domain-containing protein</fullName>
    </recommendedName>
</protein>
<keyword evidence="2 4" id="KW-0863">Zinc-finger</keyword>
<keyword evidence="3" id="KW-0862">Zinc</keyword>
<dbReference type="InterPro" id="IPR001876">
    <property type="entry name" value="Znf_RanBP2"/>
</dbReference>
<dbReference type="PROSITE" id="PS01358">
    <property type="entry name" value="ZF_RANBP2_1"/>
    <property type="match status" value="1"/>
</dbReference>
<evidence type="ECO:0000313" key="8">
    <source>
        <dbReference type="Proteomes" id="UP000664859"/>
    </source>
</evidence>